<evidence type="ECO:0000256" key="1">
    <source>
        <dbReference type="SAM" id="MobiDB-lite"/>
    </source>
</evidence>
<name>A0A6A3G6M3_9STRA</name>
<sequence length="157" mass="15091">MTADTETRDEQAQRRATSAGRAAAEAARRQKESAPVTLNTDDGGTVTLEASVITNASGGTPLGSGGGGSGSVGLGQPGTGTVAGHERGQVDGNGVRPTGGGTVTGSTSTDGATTRTDDSGGRRGDGHDGGGHGNDGGRVVGLANASRPSMSAAATTE</sequence>
<proteinExistence type="predicted"/>
<evidence type="ECO:0000313" key="2">
    <source>
        <dbReference type="EMBL" id="KAE8954125.1"/>
    </source>
</evidence>
<feature type="compositionally biased region" description="Polar residues" evidence="1">
    <location>
        <begin position="146"/>
        <end position="157"/>
    </location>
</feature>
<accession>A0A6A3G6M3</accession>
<gene>
    <name evidence="2" type="ORF">PF011_g32198</name>
</gene>
<feature type="compositionally biased region" description="Basic and acidic residues" evidence="1">
    <location>
        <begin position="115"/>
        <end position="130"/>
    </location>
</feature>
<comment type="caution">
    <text evidence="2">The sequence shown here is derived from an EMBL/GenBank/DDBJ whole genome shotgun (WGS) entry which is preliminary data.</text>
</comment>
<evidence type="ECO:0000313" key="3">
    <source>
        <dbReference type="Proteomes" id="UP000460718"/>
    </source>
</evidence>
<protein>
    <submittedName>
        <fullName evidence="2">Uncharacterized protein</fullName>
    </submittedName>
</protein>
<dbReference type="EMBL" id="QXFW01009354">
    <property type="protein sequence ID" value="KAE8954125.1"/>
    <property type="molecule type" value="Genomic_DNA"/>
</dbReference>
<feature type="compositionally biased region" description="Low complexity" evidence="1">
    <location>
        <begin position="104"/>
        <end position="114"/>
    </location>
</feature>
<organism evidence="2 3">
    <name type="scientific">Phytophthora fragariae</name>
    <dbReference type="NCBI Taxonomy" id="53985"/>
    <lineage>
        <taxon>Eukaryota</taxon>
        <taxon>Sar</taxon>
        <taxon>Stramenopiles</taxon>
        <taxon>Oomycota</taxon>
        <taxon>Peronosporomycetes</taxon>
        <taxon>Peronosporales</taxon>
        <taxon>Peronosporaceae</taxon>
        <taxon>Phytophthora</taxon>
    </lineage>
</organism>
<feature type="compositionally biased region" description="Low complexity" evidence="1">
    <location>
        <begin position="14"/>
        <end position="25"/>
    </location>
</feature>
<feature type="compositionally biased region" description="Gly residues" evidence="1">
    <location>
        <begin position="60"/>
        <end position="78"/>
    </location>
</feature>
<feature type="region of interest" description="Disordered" evidence="1">
    <location>
        <begin position="1"/>
        <end position="157"/>
    </location>
</feature>
<dbReference type="Proteomes" id="UP000460718">
    <property type="component" value="Unassembled WGS sequence"/>
</dbReference>
<dbReference type="AlphaFoldDB" id="A0A6A3G6M3"/>
<reference evidence="2 3" key="1">
    <citation type="submission" date="2018-09" db="EMBL/GenBank/DDBJ databases">
        <title>Genomic investigation of the strawberry pathogen Phytophthora fragariae indicates pathogenicity is determined by transcriptional variation in three key races.</title>
        <authorList>
            <person name="Adams T.M."/>
            <person name="Armitage A.D."/>
            <person name="Sobczyk M.K."/>
            <person name="Bates H.J."/>
            <person name="Dunwell J.M."/>
            <person name="Nellist C.F."/>
            <person name="Harrison R.J."/>
        </authorList>
    </citation>
    <scope>NUCLEOTIDE SEQUENCE [LARGE SCALE GENOMIC DNA]</scope>
    <source>
        <strain evidence="2 3">SCRP245</strain>
    </source>
</reference>
<feature type="compositionally biased region" description="Basic and acidic residues" evidence="1">
    <location>
        <begin position="1"/>
        <end position="13"/>
    </location>
</feature>